<evidence type="ECO:0000313" key="11">
    <source>
        <dbReference type="Proteomes" id="UP000027135"/>
    </source>
</evidence>
<keyword evidence="3 7" id="KW-0645">Protease</keyword>
<keyword evidence="11" id="KW-1185">Reference proteome</keyword>
<dbReference type="PROSITE" id="PS00134">
    <property type="entry name" value="TRYPSIN_HIS"/>
    <property type="match status" value="1"/>
</dbReference>
<evidence type="ECO:0000256" key="5">
    <source>
        <dbReference type="ARBA" id="ARBA00022825"/>
    </source>
</evidence>
<evidence type="ECO:0000259" key="9">
    <source>
        <dbReference type="PROSITE" id="PS50240"/>
    </source>
</evidence>
<dbReference type="InterPro" id="IPR001314">
    <property type="entry name" value="Peptidase_S1A"/>
</dbReference>
<dbReference type="Pfam" id="PF00089">
    <property type="entry name" value="Trypsin"/>
    <property type="match status" value="1"/>
</dbReference>
<proteinExistence type="predicted"/>
<dbReference type="eggNOG" id="KOG3627">
    <property type="taxonomic scope" value="Eukaryota"/>
</dbReference>
<keyword evidence="5 7" id="KW-0720">Serine protease</keyword>
<accession>A0A067QQ15</accession>
<dbReference type="OMA" id="CINILNC"/>
<dbReference type="PANTHER" id="PTHR24264">
    <property type="entry name" value="TRYPSIN-RELATED"/>
    <property type="match status" value="1"/>
</dbReference>
<dbReference type="PANTHER" id="PTHR24264:SF65">
    <property type="entry name" value="SRCR DOMAIN-CONTAINING PROTEIN"/>
    <property type="match status" value="1"/>
</dbReference>
<comment type="subcellular location">
    <subcellularLocation>
        <location evidence="1">Secreted</location>
    </subcellularLocation>
</comment>
<evidence type="ECO:0000256" key="3">
    <source>
        <dbReference type="ARBA" id="ARBA00022670"/>
    </source>
</evidence>
<feature type="chain" id="PRO_5001647781" evidence="8">
    <location>
        <begin position="22"/>
        <end position="354"/>
    </location>
</feature>
<dbReference type="InterPro" id="IPR009003">
    <property type="entry name" value="Peptidase_S1_PA"/>
</dbReference>
<evidence type="ECO:0000256" key="6">
    <source>
        <dbReference type="ARBA" id="ARBA00023157"/>
    </source>
</evidence>
<name>A0A067QQ15_ZOONE</name>
<keyword evidence="8" id="KW-0732">Signal</keyword>
<dbReference type="GO" id="GO:0004252">
    <property type="term" value="F:serine-type endopeptidase activity"/>
    <property type="evidence" value="ECO:0007669"/>
    <property type="project" value="InterPro"/>
</dbReference>
<evidence type="ECO:0000256" key="7">
    <source>
        <dbReference type="RuleBase" id="RU363034"/>
    </source>
</evidence>
<dbReference type="CDD" id="cd00190">
    <property type="entry name" value="Tryp_SPc"/>
    <property type="match status" value="1"/>
</dbReference>
<keyword evidence="2" id="KW-0964">Secreted</keyword>
<evidence type="ECO:0000313" key="10">
    <source>
        <dbReference type="EMBL" id="KDR11815.1"/>
    </source>
</evidence>
<gene>
    <name evidence="10" type="ORF">L798_14239</name>
</gene>
<sequence>MYLLWFMVLISLKSAVQYADGQVIGSWRPMTNFASVRLVQCPKSRGQPWSCVPAAVCPTSWYYCQMDGMEPFVCCPQPVMRKRCGMLYTADRDVSYVPRDQMLGAAVGGIPLRTATSSPWMVAVGEQQENGSVDWYCGGSMLQADTVLTAAHCCTRRSPDVVRVGELDLSRPDEQDASPEDISVDSIHIHPNYKPPKYYNDIAILKLSRRAEYSRYVRPVCLPEPRQRMAYVGKHAVLTGWGYLSFGGERSPVLQEVSVTIFNNSDCMRAYSGSLVPRRNYPEGIINSQLCAGDPNGGKDACQGDSGGPLVVREGDVHVLVGVVSSGIGCGSKSFPGVYSRVSSFVDWINIHLR</sequence>
<dbReference type="InterPro" id="IPR043504">
    <property type="entry name" value="Peptidase_S1_PA_chymotrypsin"/>
</dbReference>
<dbReference type="STRING" id="136037.A0A067QQ15"/>
<dbReference type="GO" id="GO:0005615">
    <property type="term" value="C:extracellular space"/>
    <property type="evidence" value="ECO:0007669"/>
    <property type="project" value="TreeGrafter"/>
</dbReference>
<dbReference type="GO" id="GO:0016485">
    <property type="term" value="P:protein processing"/>
    <property type="evidence" value="ECO:0007669"/>
    <property type="project" value="UniProtKB-ARBA"/>
</dbReference>
<dbReference type="AlphaFoldDB" id="A0A067QQ15"/>
<dbReference type="OrthoDB" id="6339452at2759"/>
<dbReference type="Gene3D" id="2.40.10.10">
    <property type="entry name" value="Trypsin-like serine proteases"/>
    <property type="match status" value="1"/>
</dbReference>
<evidence type="ECO:0000256" key="2">
    <source>
        <dbReference type="ARBA" id="ARBA00022525"/>
    </source>
</evidence>
<dbReference type="InterPro" id="IPR001254">
    <property type="entry name" value="Trypsin_dom"/>
</dbReference>
<dbReference type="FunFam" id="2.40.10.10:FF:000047">
    <property type="entry name" value="Trypsin eta"/>
    <property type="match status" value="1"/>
</dbReference>
<evidence type="ECO:0000256" key="4">
    <source>
        <dbReference type="ARBA" id="ARBA00022801"/>
    </source>
</evidence>
<dbReference type="Proteomes" id="UP000027135">
    <property type="component" value="Unassembled WGS sequence"/>
</dbReference>
<dbReference type="SMART" id="SM00020">
    <property type="entry name" value="Tryp_SPc"/>
    <property type="match status" value="1"/>
</dbReference>
<keyword evidence="6" id="KW-1015">Disulfide bond</keyword>
<dbReference type="SUPFAM" id="SSF50494">
    <property type="entry name" value="Trypsin-like serine proteases"/>
    <property type="match status" value="1"/>
</dbReference>
<reference evidence="10 11" key="1">
    <citation type="journal article" date="2014" name="Nat. Commun.">
        <title>Molecular traces of alternative social organization in a termite genome.</title>
        <authorList>
            <person name="Terrapon N."/>
            <person name="Li C."/>
            <person name="Robertson H.M."/>
            <person name="Ji L."/>
            <person name="Meng X."/>
            <person name="Booth W."/>
            <person name="Chen Z."/>
            <person name="Childers C.P."/>
            <person name="Glastad K.M."/>
            <person name="Gokhale K."/>
            <person name="Gowin J."/>
            <person name="Gronenberg W."/>
            <person name="Hermansen R.A."/>
            <person name="Hu H."/>
            <person name="Hunt B.G."/>
            <person name="Huylmans A.K."/>
            <person name="Khalil S.M."/>
            <person name="Mitchell R.D."/>
            <person name="Munoz-Torres M.C."/>
            <person name="Mustard J.A."/>
            <person name="Pan H."/>
            <person name="Reese J.T."/>
            <person name="Scharf M.E."/>
            <person name="Sun F."/>
            <person name="Vogel H."/>
            <person name="Xiao J."/>
            <person name="Yang W."/>
            <person name="Yang Z."/>
            <person name="Yang Z."/>
            <person name="Zhou J."/>
            <person name="Zhu J."/>
            <person name="Brent C.S."/>
            <person name="Elsik C.G."/>
            <person name="Goodisman M.A."/>
            <person name="Liberles D.A."/>
            <person name="Roe R.M."/>
            <person name="Vargo E.L."/>
            <person name="Vilcinskas A."/>
            <person name="Wang J."/>
            <person name="Bornberg-Bauer E."/>
            <person name="Korb J."/>
            <person name="Zhang G."/>
            <person name="Liebig J."/>
        </authorList>
    </citation>
    <scope>NUCLEOTIDE SEQUENCE [LARGE SCALE GENOMIC DNA]</scope>
    <source>
        <tissue evidence="10">Whole organism</tissue>
    </source>
</reference>
<dbReference type="PROSITE" id="PS00135">
    <property type="entry name" value="TRYPSIN_SER"/>
    <property type="match status" value="1"/>
</dbReference>
<keyword evidence="4 7" id="KW-0378">Hydrolase</keyword>
<protein>
    <submittedName>
        <fullName evidence="10">Serine protease snake</fullName>
    </submittedName>
</protein>
<evidence type="ECO:0000256" key="8">
    <source>
        <dbReference type="SAM" id="SignalP"/>
    </source>
</evidence>
<feature type="domain" description="Peptidase S1" evidence="9">
    <location>
        <begin position="106"/>
        <end position="354"/>
    </location>
</feature>
<evidence type="ECO:0000256" key="1">
    <source>
        <dbReference type="ARBA" id="ARBA00004613"/>
    </source>
</evidence>
<dbReference type="InParanoid" id="A0A067QQ15"/>
<dbReference type="PRINTS" id="PR00722">
    <property type="entry name" value="CHYMOTRYPSIN"/>
</dbReference>
<dbReference type="InterPro" id="IPR050127">
    <property type="entry name" value="Serine_Proteases_S1"/>
</dbReference>
<feature type="signal peptide" evidence="8">
    <location>
        <begin position="1"/>
        <end position="21"/>
    </location>
</feature>
<dbReference type="InterPro" id="IPR018114">
    <property type="entry name" value="TRYPSIN_HIS"/>
</dbReference>
<dbReference type="EMBL" id="KK853069">
    <property type="protein sequence ID" value="KDR11815.1"/>
    <property type="molecule type" value="Genomic_DNA"/>
</dbReference>
<dbReference type="InterPro" id="IPR033116">
    <property type="entry name" value="TRYPSIN_SER"/>
</dbReference>
<organism evidence="10 11">
    <name type="scientific">Zootermopsis nevadensis</name>
    <name type="common">Dampwood termite</name>
    <dbReference type="NCBI Taxonomy" id="136037"/>
    <lineage>
        <taxon>Eukaryota</taxon>
        <taxon>Metazoa</taxon>
        <taxon>Ecdysozoa</taxon>
        <taxon>Arthropoda</taxon>
        <taxon>Hexapoda</taxon>
        <taxon>Insecta</taxon>
        <taxon>Pterygota</taxon>
        <taxon>Neoptera</taxon>
        <taxon>Polyneoptera</taxon>
        <taxon>Dictyoptera</taxon>
        <taxon>Blattodea</taxon>
        <taxon>Blattoidea</taxon>
        <taxon>Termitoidae</taxon>
        <taxon>Termopsidae</taxon>
        <taxon>Zootermopsis</taxon>
    </lineage>
</organism>
<dbReference type="PROSITE" id="PS50240">
    <property type="entry name" value="TRYPSIN_DOM"/>
    <property type="match status" value="1"/>
</dbReference>